<dbReference type="Proteomes" id="UP000442990">
    <property type="component" value="Unassembled WGS sequence"/>
</dbReference>
<dbReference type="PANTHER" id="PTHR39335:SF1">
    <property type="entry name" value="BLL4220 PROTEIN"/>
    <property type="match status" value="1"/>
</dbReference>
<reference evidence="2 3" key="1">
    <citation type="submission" date="2019-09" db="EMBL/GenBank/DDBJ databases">
        <title>Isolation and identification of active actinomycetes.</title>
        <authorList>
            <person name="Yu Z."/>
            <person name="Han C."/>
            <person name="Yu B."/>
        </authorList>
    </citation>
    <scope>NUCLEOTIDE SEQUENCE [LARGE SCALE GENOMIC DNA]</scope>
    <source>
        <strain evidence="2 3">NEAU-H2</strain>
    </source>
</reference>
<name>A0A7J5DDH5_9ACTN</name>
<dbReference type="InterPro" id="IPR005297">
    <property type="entry name" value="Lipoprotein_repeat"/>
</dbReference>
<sequence>MIAIRHVTGYAAMGAAVLALTLAGCGGGGGGSGSGSGSSSGTSTPQNSGSTPKATTGSATSMLTTAHIAKLGTVVTDGKGYVLYRFDADSANPTKVTCYSTCAALWPAATTTGQGSVTTKGIDKSMVSTVKRNDGSTQITLAGWPLYRYAKDDGPKEPYGQGVDGTWWAVTPSGAKITTPVPTSSAPAPATTGTGGGGGY</sequence>
<dbReference type="EMBL" id="WBKG01000016">
    <property type="protein sequence ID" value="KAB1986881.1"/>
    <property type="molecule type" value="Genomic_DNA"/>
</dbReference>
<accession>A0A7J5DDH5</accession>
<dbReference type="GO" id="GO:0043448">
    <property type="term" value="P:alkane catabolic process"/>
    <property type="evidence" value="ECO:0007669"/>
    <property type="project" value="TreeGrafter"/>
</dbReference>
<feature type="compositionally biased region" description="Low complexity" evidence="1">
    <location>
        <begin position="39"/>
        <end position="51"/>
    </location>
</feature>
<gene>
    <name evidence="2" type="ORF">F8144_19595</name>
</gene>
<keyword evidence="3" id="KW-1185">Reference proteome</keyword>
<feature type="region of interest" description="Disordered" evidence="1">
    <location>
        <begin position="178"/>
        <end position="200"/>
    </location>
</feature>
<feature type="region of interest" description="Disordered" evidence="1">
    <location>
        <begin position="31"/>
        <end position="57"/>
    </location>
</feature>
<dbReference type="RefSeq" id="WP_151470658.1">
    <property type="nucleotide sequence ID" value="NZ_WBKG01000016.1"/>
</dbReference>
<evidence type="ECO:0000313" key="3">
    <source>
        <dbReference type="Proteomes" id="UP000442990"/>
    </source>
</evidence>
<organism evidence="2 3">
    <name type="scientific">Streptomyces triticiradicis</name>
    <dbReference type="NCBI Taxonomy" id="2651189"/>
    <lineage>
        <taxon>Bacteria</taxon>
        <taxon>Bacillati</taxon>
        <taxon>Actinomycetota</taxon>
        <taxon>Actinomycetes</taxon>
        <taxon>Kitasatosporales</taxon>
        <taxon>Streptomycetaceae</taxon>
        <taxon>Streptomyces</taxon>
    </lineage>
</organism>
<dbReference type="AlphaFoldDB" id="A0A7J5DDH5"/>
<comment type="caution">
    <text evidence="2">The sequence shown here is derived from an EMBL/GenBank/DDBJ whole genome shotgun (WGS) entry which is preliminary data.</text>
</comment>
<evidence type="ECO:0000313" key="2">
    <source>
        <dbReference type="EMBL" id="KAB1986881.1"/>
    </source>
</evidence>
<protein>
    <recommendedName>
        <fullName evidence="4">Lipoprotein with Yx(FWY)xxD motif</fullName>
    </recommendedName>
</protein>
<dbReference type="PANTHER" id="PTHR39335">
    <property type="entry name" value="BLL4220 PROTEIN"/>
    <property type="match status" value="1"/>
</dbReference>
<feature type="compositionally biased region" description="Low complexity" evidence="1">
    <location>
        <begin position="178"/>
        <end position="192"/>
    </location>
</feature>
<dbReference type="Pfam" id="PF03640">
    <property type="entry name" value="Lipoprotein_15"/>
    <property type="match status" value="2"/>
</dbReference>
<evidence type="ECO:0008006" key="4">
    <source>
        <dbReference type="Google" id="ProtNLM"/>
    </source>
</evidence>
<dbReference type="PROSITE" id="PS51257">
    <property type="entry name" value="PROKAR_LIPOPROTEIN"/>
    <property type="match status" value="1"/>
</dbReference>
<proteinExistence type="predicted"/>
<evidence type="ECO:0000256" key="1">
    <source>
        <dbReference type="SAM" id="MobiDB-lite"/>
    </source>
</evidence>